<dbReference type="AlphaFoldDB" id="H3KH76"/>
<dbReference type="OrthoDB" id="7708309at2"/>
<dbReference type="EMBL" id="AFBQ01000317">
    <property type="protein sequence ID" value="EHY30538.1"/>
    <property type="molecule type" value="Genomic_DNA"/>
</dbReference>
<dbReference type="InterPro" id="IPR001638">
    <property type="entry name" value="Solute-binding_3/MltF_N"/>
</dbReference>
<dbReference type="Pfam" id="PF00497">
    <property type="entry name" value="SBP_bac_3"/>
    <property type="match status" value="1"/>
</dbReference>
<dbReference type="RefSeq" id="WP_008543368.1">
    <property type="nucleotide sequence ID" value="NZ_JH605009.1"/>
</dbReference>
<dbReference type="SMART" id="SM00062">
    <property type="entry name" value="PBPb"/>
    <property type="match status" value="1"/>
</dbReference>
<keyword evidence="1" id="KW-0732">Signal</keyword>
<evidence type="ECO:0000256" key="1">
    <source>
        <dbReference type="ARBA" id="ARBA00022729"/>
    </source>
</evidence>
<dbReference type="SUPFAM" id="SSF53850">
    <property type="entry name" value="Periplasmic binding protein-like II"/>
    <property type="match status" value="1"/>
</dbReference>
<evidence type="ECO:0000313" key="4">
    <source>
        <dbReference type="Proteomes" id="UP000004956"/>
    </source>
</evidence>
<feature type="domain" description="Solute-binding protein family 3/N-terminal" evidence="2">
    <location>
        <begin position="4"/>
        <end position="225"/>
    </location>
</feature>
<comment type="caution">
    <text evidence="3">The sequence shown here is derived from an EMBL/GenBank/DDBJ whole genome shotgun (WGS) entry which is preliminary data.</text>
</comment>
<dbReference type="STRING" id="762967.HMPREF9440_02117"/>
<organism evidence="3 4">
    <name type="scientific">Sutterella parvirubra YIT 11816</name>
    <dbReference type="NCBI Taxonomy" id="762967"/>
    <lineage>
        <taxon>Bacteria</taxon>
        <taxon>Pseudomonadati</taxon>
        <taxon>Pseudomonadota</taxon>
        <taxon>Betaproteobacteria</taxon>
        <taxon>Burkholderiales</taxon>
        <taxon>Sutterellaceae</taxon>
        <taxon>Sutterella</taxon>
    </lineage>
</organism>
<sequence>MTPYLRAGIPGDFRPFACLEPDGRLTGHDVELLEALAREAGMELRIVPTDWTGLAEGLGRDYEVAAGGVSITPEREARGDFLPAYAPFWKTGIVRREALGRFRSPEDLNDPSVTVIKNPGGTNERWVDANLTRARVILEPDNVAIPSRVAAGDGDLMVTDVTEARHYAALDERLAVLPFPLTPVQTKGIWMAKGWADASRLRNAWTRLEEDDTLRRLLARWELEA</sequence>
<name>H3KH76_9BURK</name>
<reference evidence="3 4" key="1">
    <citation type="submission" date="2011-11" db="EMBL/GenBank/DDBJ databases">
        <authorList>
            <person name="Weinstock G."/>
            <person name="Sodergren E."/>
            <person name="Clifton S."/>
            <person name="Fulton L."/>
            <person name="Fulton B."/>
            <person name="Courtney L."/>
            <person name="Fronick C."/>
            <person name="Harrison M."/>
            <person name="Strong C."/>
            <person name="Farmer C."/>
            <person name="Delahaunty K."/>
            <person name="Markovic C."/>
            <person name="Hall O."/>
            <person name="Minx P."/>
            <person name="Tomlinson C."/>
            <person name="Mitreva M."/>
            <person name="Hou S."/>
            <person name="Chen J."/>
            <person name="Wollam A."/>
            <person name="Pepin K.H."/>
            <person name="Johnson M."/>
            <person name="Bhonagiri V."/>
            <person name="Zhang X."/>
            <person name="Suruliraj S."/>
            <person name="Warren W."/>
            <person name="Chinwalla A."/>
            <person name="Mardis E.R."/>
            <person name="Wilson R.K."/>
        </authorList>
    </citation>
    <scope>NUCLEOTIDE SEQUENCE [LARGE SCALE GENOMIC DNA]</scope>
    <source>
        <strain evidence="3 4">YIT 11816</strain>
    </source>
</reference>
<dbReference type="HOGENOM" id="CLU_019602_9_0_4"/>
<dbReference type="PATRIC" id="fig|762967.3.peg.1666"/>
<evidence type="ECO:0000313" key="3">
    <source>
        <dbReference type="EMBL" id="EHY30538.1"/>
    </source>
</evidence>
<evidence type="ECO:0000259" key="2">
    <source>
        <dbReference type="SMART" id="SM00062"/>
    </source>
</evidence>
<accession>H3KH76</accession>
<keyword evidence="4" id="KW-1185">Reference proteome</keyword>
<protein>
    <submittedName>
        <fullName evidence="3">Putative cyclohexadienyl dehydratase</fullName>
    </submittedName>
</protein>
<dbReference type="Gene3D" id="3.40.190.10">
    <property type="entry name" value="Periplasmic binding protein-like II"/>
    <property type="match status" value="2"/>
</dbReference>
<dbReference type="PANTHER" id="PTHR35936:SF19">
    <property type="entry name" value="AMINO-ACID-BINDING PROTEIN YXEM-RELATED"/>
    <property type="match status" value="1"/>
</dbReference>
<gene>
    <name evidence="3" type="ORF">HMPREF9440_02117</name>
</gene>
<dbReference type="PANTHER" id="PTHR35936">
    <property type="entry name" value="MEMBRANE-BOUND LYTIC MUREIN TRANSGLYCOSYLASE F"/>
    <property type="match status" value="1"/>
</dbReference>
<dbReference type="Proteomes" id="UP000004956">
    <property type="component" value="Unassembled WGS sequence"/>
</dbReference>
<proteinExistence type="predicted"/>